<evidence type="ECO:0000256" key="6">
    <source>
        <dbReference type="ARBA" id="ARBA00022989"/>
    </source>
</evidence>
<reference evidence="13" key="1">
    <citation type="journal article" date="2014" name="PLoS Negl. Trop. Dis.">
        <title>Identification and characterization of seminal fluid proteins in the Asian tiger mosquito, Aedes albopictus.</title>
        <authorList>
            <person name="Boes K.E."/>
            <person name="Ribeiro J.M."/>
            <person name="Wong A."/>
            <person name="Harrington L.C."/>
            <person name="Wolfner M.F."/>
            <person name="Sirot L.K."/>
        </authorList>
    </citation>
    <scope>NUCLEOTIDE SEQUENCE</scope>
    <source>
        <tissue evidence="13">Reproductive organs</tissue>
    </source>
</reference>
<dbReference type="Gene3D" id="3.40.50.720">
    <property type="entry name" value="NAD(P)-binding Rossmann-like Domain"/>
    <property type="match status" value="1"/>
</dbReference>
<evidence type="ECO:0000259" key="11">
    <source>
        <dbReference type="Pfam" id="PF03015"/>
    </source>
</evidence>
<evidence type="ECO:0000256" key="7">
    <source>
        <dbReference type="ARBA" id="ARBA00023098"/>
    </source>
</evidence>
<evidence type="ECO:0000256" key="9">
    <source>
        <dbReference type="ARBA" id="ARBA00052530"/>
    </source>
</evidence>
<feature type="transmembrane region" description="Helical" evidence="10">
    <location>
        <begin position="490"/>
        <end position="509"/>
    </location>
</feature>
<keyword evidence="5 10" id="KW-0521">NADP</keyword>
<name>A0A023ETF4_AEDAL</name>
<dbReference type="GO" id="GO:0102965">
    <property type="term" value="F:alcohol-forming long-chain fatty acyl-CoA reductase activity"/>
    <property type="evidence" value="ECO:0007669"/>
    <property type="project" value="UniProtKB-EC"/>
</dbReference>
<accession>A0A023ETF4</accession>
<feature type="transmembrane region" description="Helical" evidence="10">
    <location>
        <begin position="464"/>
        <end position="484"/>
    </location>
</feature>
<dbReference type="GO" id="GO:0016020">
    <property type="term" value="C:membrane"/>
    <property type="evidence" value="ECO:0007669"/>
    <property type="project" value="UniProtKB-SubCell"/>
</dbReference>
<dbReference type="EMBL" id="GAPW01001020">
    <property type="protein sequence ID" value="JAC12578.1"/>
    <property type="molecule type" value="mRNA"/>
</dbReference>
<dbReference type="VEuPathDB" id="VectorBase:AALF001639"/>
<dbReference type="OrthoDB" id="429813at2759"/>
<dbReference type="InterPro" id="IPR026055">
    <property type="entry name" value="FAR"/>
</dbReference>
<keyword evidence="10" id="KW-0560">Oxidoreductase</keyword>
<dbReference type="InterPro" id="IPR033640">
    <property type="entry name" value="FAR_C"/>
</dbReference>
<protein>
    <recommendedName>
        <fullName evidence="10">Fatty acyl-CoA reductase</fullName>
        <ecNumber evidence="10">1.2.1.84</ecNumber>
    </recommendedName>
</protein>
<evidence type="ECO:0000256" key="4">
    <source>
        <dbReference type="ARBA" id="ARBA00022692"/>
    </source>
</evidence>
<dbReference type="EC" id="1.2.1.84" evidence="10"/>
<dbReference type="InterPro" id="IPR013120">
    <property type="entry name" value="FAR_NAD-bd"/>
</dbReference>
<dbReference type="PANTHER" id="PTHR11011">
    <property type="entry name" value="MALE STERILITY PROTEIN 2-RELATED"/>
    <property type="match status" value="1"/>
</dbReference>
<dbReference type="CDD" id="cd09071">
    <property type="entry name" value="FAR_C"/>
    <property type="match status" value="1"/>
</dbReference>
<evidence type="ECO:0000256" key="5">
    <source>
        <dbReference type="ARBA" id="ARBA00022857"/>
    </source>
</evidence>
<dbReference type="PANTHER" id="PTHR11011:SF45">
    <property type="entry name" value="FATTY ACYL-COA REDUCTASE CG8306-RELATED"/>
    <property type="match status" value="1"/>
</dbReference>
<evidence type="ECO:0000256" key="1">
    <source>
        <dbReference type="ARBA" id="ARBA00004141"/>
    </source>
</evidence>
<dbReference type="FunFam" id="3.40.50.720:FF:000143">
    <property type="entry name" value="Fatty acyl-CoA reductase"/>
    <property type="match status" value="1"/>
</dbReference>
<evidence type="ECO:0000256" key="2">
    <source>
        <dbReference type="ARBA" id="ARBA00005928"/>
    </source>
</evidence>
<evidence type="ECO:0000259" key="12">
    <source>
        <dbReference type="Pfam" id="PF07993"/>
    </source>
</evidence>
<dbReference type="VEuPathDB" id="VectorBase:AALFPA_058846"/>
<organism evidence="13">
    <name type="scientific">Aedes albopictus</name>
    <name type="common">Asian tiger mosquito</name>
    <name type="synonym">Stegomyia albopicta</name>
    <dbReference type="NCBI Taxonomy" id="7160"/>
    <lineage>
        <taxon>Eukaryota</taxon>
        <taxon>Metazoa</taxon>
        <taxon>Ecdysozoa</taxon>
        <taxon>Arthropoda</taxon>
        <taxon>Hexapoda</taxon>
        <taxon>Insecta</taxon>
        <taxon>Pterygota</taxon>
        <taxon>Neoptera</taxon>
        <taxon>Endopterygota</taxon>
        <taxon>Diptera</taxon>
        <taxon>Nematocera</taxon>
        <taxon>Culicoidea</taxon>
        <taxon>Culicidae</taxon>
        <taxon>Culicinae</taxon>
        <taxon>Aedini</taxon>
        <taxon>Aedes</taxon>
        <taxon>Stegomyia</taxon>
    </lineage>
</organism>
<dbReference type="CDD" id="cd05236">
    <property type="entry name" value="FAR-N_SDR_e"/>
    <property type="match status" value="1"/>
</dbReference>
<comment type="similarity">
    <text evidence="2 10">Belongs to the fatty acyl-CoA reductase family.</text>
</comment>
<sequence>MKESDIQNFYKNKNVFITGGTGFLGIAIVEKILRSCPEVGGIYLLMRPKKGKQIEERLKELTDNAVFETLLQQSSPDIFRKLHAVAGDVGEENLGLSPENRASLAQTIDVVIHSAATLDFQATLRPTVQINLLGTRRVMQLCREMQHLKCMVHVSSAYVNSYLKEADEKLYPAHEEAEKIIDLVNSLGDDALEQLTDKLLKDHPNTYTFTKHLAEHEVNKCAAIFPCGIVRPSMITGAWKEPVPGWTISKNGPQGFLMGAAKGVIRRLPVGTELIYDYIPVDTVVNQILVTAFHIQRNGFKELSIYHCTSSTCNPFRWDSVKEQVNDYLHKYPLKSAVWYPHLKFLPSLWLYKLSAIIVHFMPAYCLDFITKVFGGRPILVRLHTNVWESLNRLEKFIFSEWRFNNPKTLDVSRQLSPMDREMFNIDISELKWPEYFVGLAQGVRRYLNNEHPKTLAAARKKDTVLFFVHIAFQVLFLALFWALTAKLTGMSLISCIFVIPVMYFLLSLL</sequence>
<evidence type="ECO:0000256" key="3">
    <source>
        <dbReference type="ARBA" id="ARBA00022516"/>
    </source>
</evidence>
<dbReference type="GO" id="GO:0035336">
    <property type="term" value="P:long-chain fatty-acyl-CoA metabolic process"/>
    <property type="evidence" value="ECO:0007669"/>
    <property type="project" value="TreeGrafter"/>
</dbReference>
<feature type="domain" description="Fatty acyl-CoA reductase C-terminal" evidence="11">
    <location>
        <begin position="360"/>
        <end position="451"/>
    </location>
</feature>
<dbReference type="OMA" id="SAVWYPY"/>
<keyword evidence="7 10" id="KW-0443">Lipid metabolism</keyword>
<dbReference type="Pfam" id="PF07993">
    <property type="entry name" value="NAD_binding_4"/>
    <property type="match status" value="1"/>
</dbReference>
<dbReference type="InterPro" id="IPR036291">
    <property type="entry name" value="NAD(P)-bd_dom_sf"/>
</dbReference>
<keyword evidence="4 10" id="KW-0812">Transmembrane</keyword>
<comment type="subcellular location">
    <subcellularLocation>
        <location evidence="1">Membrane</location>
        <topology evidence="1">Multi-pass membrane protein</topology>
    </subcellularLocation>
</comment>
<dbReference type="Pfam" id="PF03015">
    <property type="entry name" value="Sterile"/>
    <property type="match status" value="1"/>
</dbReference>
<evidence type="ECO:0000256" key="8">
    <source>
        <dbReference type="ARBA" id="ARBA00023136"/>
    </source>
</evidence>
<comment type="function">
    <text evidence="10">Catalyzes the reduction of fatty acyl-CoA to fatty alcohols.</text>
</comment>
<keyword evidence="8 10" id="KW-0472">Membrane</keyword>
<comment type="catalytic activity">
    <reaction evidence="9 10">
        <text>a long-chain fatty acyl-CoA + 2 NADPH + 2 H(+) = a long-chain primary fatty alcohol + 2 NADP(+) + CoA</text>
        <dbReference type="Rhea" id="RHEA:52716"/>
        <dbReference type="ChEBI" id="CHEBI:15378"/>
        <dbReference type="ChEBI" id="CHEBI:57287"/>
        <dbReference type="ChEBI" id="CHEBI:57783"/>
        <dbReference type="ChEBI" id="CHEBI:58349"/>
        <dbReference type="ChEBI" id="CHEBI:77396"/>
        <dbReference type="ChEBI" id="CHEBI:83139"/>
        <dbReference type="EC" id="1.2.1.84"/>
    </reaction>
</comment>
<proteinExistence type="evidence at transcript level"/>
<dbReference type="SUPFAM" id="SSF51735">
    <property type="entry name" value="NAD(P)-binding Rossmann-fold domains"/>
    <property type="match status" value="1"/>
</dbReference>
<keyword evidence="3 10" id="KW-0444">Lipid biosynthesis</keyword>
<dbReference type="AlphaFoldDB" id="A0A023ETF4"/>
<feature type="domain" description="Thioester reductase (TE)" evidence="12">
    <location>
        <begin position="17"/>
        <end position="288"/>
    </location>
</feature>
<evidence type="ECO:0000313" key="13">
    <source>
        <dbReference type="EMBL" id="JAC12578.1"/>
    </source>
</evidence>
<keyword evidence="6 10" id="KW-1133">Transmembrane helix</keyword>
<dbReference type="GO" id="GO:0005777">
    <property type="term" value="C:peroxisome"/>
    <property type="evidence" value="ECO:0007669"/>
    <property type="project" value="TreeGrafter"/>
</dbReference>
<evidence type="ECO:0000256" key="10">
    <source>
        <dbReference type="RuleBase" id="RU363097"/>
    </source>
</evidence>
<dbReference type="VEuPathDB" id="VectorBase:AALC636_003982"/>
<feature type="transmembrane region" description="Helical" evidence="10">
    <location>
        <begin position="350"/>
        <end position="370"/>
    </location>
</feature>
<dbReference type="GO" id="GO:0080019">
    <property type="term" value="F:alcohol-forming very long-chain fatty acyl-CoA reductase activity"/>
    <property type="evidence" value="ECO:0007669"/>
    <property type="project" value="InterPro"/>
</dbReference>